<proteinExistence type="predicted"/>
<comment type="caution">
    <text evidence="1">The sequence shown here is derived from an EMBL/GenBank/DDBJ whole genome shotgun (WGS) entry which is preliminary data.</text>
</comment>
<dbReference type="EMBL" id="BARS01043467">
    <property type="protein sequence ID" value="GAG39863.1"/>
    <property type="molecule type" value="Genomic_DNA"/>
</dbReference>
<protein>
    <submittedName>
        <fullName evidence="1">Uncharacterized protein</fullName>
    </submittedName>
</protein>
<gene>
    <name evidence="1" type="ORF">S01H1_65803</name>
</gene>
<sequence length="29" mass="3428">PPLRIHRRRLILEETSPAVQAWRRHGQPG</sequence>
<dbReference type="AlphaFoldDB" id="X0XT84"/>
<feature type="non-terminal residue" evidence="1">
    <location>
        <position position="1"/>
    </location>
</feature>
<evidence type="ECO:0000313" key="1">
    <source>
        <dbReference type="EMBL" id="GAG39863.1"/>
    </source>
</evidence>
<reference evidence="1" key="1">
    <citation type="journal article" date="2014" name="Front. Microbiol.">
        <title>High frequency of phylogenetically diverse reductive dehalogenase-homologous genes in deep subseafloor sedimentary metagenomes.</title>
        <authorList>
            <person name="Kawai M."/>
            <person name="Futagami T."/>
            <person name="Toyoda A."/>
            <person name="Takaki Y."/>
            <person name="Nishi S."/>
            <person name="Hori S."/>
            <person name="Arai W."/>
            <person name="Tsubouchi T."/>
            <person name="Morono Y."/>
            <person name="Uchiyama I."/>
            <person name="Ito T."/>
            <person name="Fujiyama A."/>
            <person name="Inagaki F."/>
            <person name="Takami H."/>
        </authorList>
    </citation>
    <scope>NUCLEOTIDE SEQUENCE</scope>
    <source>
        <strain evidence="1">Expedition CK06-06</strain>
    </source>
</reference>
<accession>X0XT84</accession>
<name>X0XT84_9ZZZZ</name>
<organism evidence="1">
    <name type="scientific">marine sediment metagenome</name>
    <dbReference type="NCBI Taxonomy" id="412755"/>
    <lineage>
        <taxon>unclassified sequences</taxon>
        <taxon>metagenomes</taxon>
        <taxon>ecological metagenomes</taxon>
    </lineage>
</organism>